<dbReference type="EMBL" id="CP009788">
    <property type="protein sequence ID" value="AJE04802.1"/>
    <property type="molecule type" value="Genomic_DNA"/>
</dbReference>
<evidence type="ECO:0000313" key="2">
    <source>
        <dbReference type="Proteomes" id="UP000057609"/>
    </source>
</evidence>
<dbReference type="KEGG" id="gpi:GPICK_03825"/>
<dbReference type="OrthoDB" id="5398716at2"/>
<dbReference type="Proteomes" id="UP000057609">
    <property type="component" value="Chromosome"/>
</dbReference>
<gene>
    <name evidence="1" type="ORF">GPICK_03825</name>
</gene>
<name>A0A0B5BE98_9BACT</name>
<protein>
    <recommendedName>
        <fullName evidence="3">Helix-turn-helix domain-containing protein</fullName>
    </recommendedName>
</protein>
<sequence>MATDLVSLEAAARELGTTPLRLLMLVKQGILAGEMVEGEWFVLRPAIERFTAAGGDRRADLACKASCGKSACSCS</sequence>
<evidence type="ECO:0008006" key="3">
    <source>
        <dbReference type="Google" id="ProtNLM"/>
    </source>
</evidence>
<dbReference type="HOGENOM" id="CLU_195934_0_0_7"/>
<reference evidence="1 2" key="1">
    <citation type="journal article" date="2015" name="Genome Announc.">
        <title>Complete Genome of Geobacter pickeringii G13T, a Metal-Reducing Isolate from Sedimentary Kaolin Deposits.</title>
        <authorList>
            <person name="Badalamenti J.P."/>
            <person name="Bond D.R."/>
        </authorList>
    </citation>
    <scope>NUCLEOTIDE SEQUENCE [LARGE SCALE GENOMIC DNA]</scope>
    <source>
        <strain evidence="1 2">G13</strain>
    </source>
</reference>
<proteinExistence type="predicted"/>
<dbReference type="AlphaFoldDB" id="A0A0B5BE98"/>
<organism evidence="1 2">
    <name type="scientific">Geobacter pickeringii</name>
    <dbReference type="NCBI Taxonomy" id="345632"/>
    <lineage>
        <taxon>Bacteria</taxon>
        <taxon>Pseudomonadati</taxon>
        <taxon>Thermodesulfobacteriota</taxon>
        <taxon>Desulfuromonadia</taxon>
        <taxon>Geobacterales</taxon>
        <taxon>Geobacteraceae</taxon>
        <taxon>Geobacter</taxon>
    </lineage>
</organism>
<accession>A0A0B5BE98</accession>
<evidence type="ECO:0000313" key="1">
    <source>
        <dbReference type="EMBL" id="AJE04802.1"/>
    </source>
</evidence>
<keyword evidence="2" id="KW-1185">Reference proteome</keyword>